<keyword evidence="2" id="KW-1185">Reference proteome</keyword>
<comment type="caution">
    <text evidence="1">The sequence shown here is derived from an EMBL/GenBank/DDBJ whole genome shotgun (WGS) entry which is preliminary data.</text>
</comment>
<evidence type="ECO:0000313" key="2">
    <source>
        <dbReference type="Proteomes" id="UP000054653"/>
    </source>
</evidence>
<proteinExistence type="predicted"/>
<dbReference type="AlphaFoldDB" id="A0A0V1AYL0"/>
<reference evidence="1 2" key="1">
    <citation type="submission" date="2015-01" db="EMBL/GenBank/DDBJ databases">
        <title>Evolution of Trichinella species and genotypes.</title>
        <authorList>
            <person name="Korhonen P.K."/>
            <person name="Edoardo P."/>
            <person name="Giuseppe L.R."/>
            <person name="Gasser R.B."/>
        </authorList>
    </citation>
    <scope>NUCLEOTIDE SEQUENCE [LARGE SCALE GENOMIC DNA]</scope>
    <source>
        <strain evidence="1">ISS120</strain>
    </source>
</reference>
<organism evidence="1 2">
    <name type="scientific">Trichinella britovi</name>
    <name type="common">Parasitic roundworm</name>
    <dbReference type="NCBI Taxonomy" id="45882"/>
    <lineage>
        <taxon>Eukaryota</taxon>
        <taxon>Metazoa</taxon>
        <taxon>Ecdysozoa</taxon>
        <taxon>Nematoda</taxon>
        <taxon>Enoplea</taxon>
        <taxon>Dorylaimia</taxon>
        <taxon>Trichinellida</taxon>
        <taxon>Trichinellidae</taxon>
        <taxon>Trichinella</taxon>
    </lineage>
</organism>
<evidence type="ECO:0000313" key="1">
    <source>
        <dbReference type="EMBL" id="KRY29404.1"/>
    </source>
</evidence>
<accession>A0A0V1AYL0</accession>
<name>A0A0V1AYL0_TRIBR</name>
<protein>
    <submittedName>
        <fullName evidence="1">Uncharacterized protein</fullName>
    </submittedName>
</protein>
<gene>
    <name evidence="1" type="ORF">T03_14277</name>
</gene>
<dbReference type="EMBL" id="JYDI01001511">
    <property type="protein sequence ID" value="KRY29404.1"/>
    <property type="molecule type" value="Genomic_DNA"/>
</dbReference>
<sequence length="145" mass="15916">MSGDQISVAVLSSLSKRLQEIFCTVKGPIPASAVTLRQQPRIGGKYQYIIGVDISWPDGCTLCAAPGPTLANTRQCLGWWRHYLQIHRKSPSAVSDLLARDVLTLQAACDGRLRGGLLSLLLMYWVGFHSQKFYPGLDELKDGDA</sequence>
<dbReference type="OrthoDB" id="10278439at2759"/>
<dbReference type="Proteomes" id="UP000054653">
    <property type="component" value="Unassembled WGS sequence"/>
</dbReference>